<dbReference type="AlphaFoldDB" id="A0AAN7UMB6"/>
<sequence>MLMCVSWTPFGKPVVPDEYTKNAGSFCGSTRIRPGLSVPRRPVCLISVKCCDFAHGVPPIAEEDDAVVRHTNDMCRLTHDG</sequence>
<dbReference type="Proteomes" id="UP001305414">
    <property type="component" value="Unassembled WGS sequence"/>
</dbReference>
<evidence type="ECO:0000313" key="1">
    <source>
        <dbReference type="EMBL" id="KAK5628061.1"/>
    </source>
</evidence>
<name>A0AAN7UMB6_9PEZI</name>
<evidence type="ECO:0000313" key="2">
    <source>
        <dbReference type="Proteomes" id="UP001305414"/>
    </source>
</evidence>
<keyword evidence="2" id="KW-1185">Reference proteome</keyword>
<organism evidence="1 2">
    <name type="scientific">Xylaria bambusicola</name>
    <dbReference type="NCBI Taxonomy" id="326684"/>
    <lineage>
        <taxon>Eukaryota</taxon>
        <taxon>Fungi</taxon>
        <taxon>Dikarya</taxon>
        <taxon>Ascomycota</taxon>
        <taxon>Pezizomycotina</taxon>
        <taxon>Sordariomycetes</taxon>
        <taxon>Xylariomycetidae</taxon>
        <taxon>Xylariales</taxon>
        <taxon>Xylariaceae</taxon>
        <taxon>Xylaria</taxon>
    </lineage>
</organism>
<reference evidence="1 2" key="1">
    <citation type="submission" date="2023-10" db="EMBL/GenBank/DDBJ databases">
        <title>Draft genome sequence of Xylaria bambusicola isolate GMP-LS, the root and basal stem rot pathogen of sugarcane in Indonesia.</title>
        <authorList>
            <person name="Selvaraj P."/>
            <person name="Muralishankar V."/>
            <person name="Muruganantham S."/>
            <person name="Sp S."/>
            <person name="Haryani S."/>
            <person name="Lau K.J.X."/>
            <person name="Naqvi N.I."/>
        </authorList>
    </citation>
    <scope>NUCLEOTIDE SEQUENCE [LARGE SCALE GENOMIC DNA]</scope>
    <source>
        <strain evidence="1">GMP-LS</strain>
    </source>
</reference>
<accession>A0AAN7UMB6</accession>
<proteinExistence type="predicted"/>
<comment type="caution">
    <text evidence="1">The sequence shown here is derived from an EMBL/GenBank/DDBJ whole genome shotgun (WGS) entry which is preliminary data.</text>
</comment>
<dbReference type="EMBL" id="JAWHQM010000007">
    <property type="protein sequence ID" value="KAK5628061.1"/>
    <property type="molecule type" value="Genomic_DNA"/>
</dbReference>
<gene>
    <name evidence="1" type="ORF">RRF57_003776</name>
</gene>
<protein>
    <submittedName>
        <fullName evidence="1">Uncharacterized protein</fullName>
    </submittedName>
</protein>